<sequence length="100" mass="11847">MKIPAIAFKAKNKDNRYLCDGPECGDWSDEYLDTQVFTDALFITRYDLQKPNQDDVDKFYKFMAGLPMSNDIEFIKNNYEPVDVELTPEQLKIVRERNEW</sequence>
<protein>
    <submittedName>
        <fullName evidence="1">Uncharacterized protein</fullName>
    </submittedName>
</protein>
<name>A0A4R4BMN4_BACTU</name>
<dbReference type="RefSeq" id="WP_131931405.1">
    <property type="nucleotide sequence ID" value="NZ_SMDF01000001.1"/>
</dbReference>
<dbReference type="Proteomes" id="UP000295285">
    <property type="component" value="Unassembled WGS sequence"/>
</dbReference>
<proteinExistence type="predicted"/>
<accession>A0A4R4BMN4</accession>
<reference evidence="1 2" key="1">
    <citation type="submission" date="2019-03" db="EMBL/GenBank/DDBJ databases">
        <title>Above-ground endophytic microbial communities from plants in different locations in the United States.</title>
        <authorList>
            <person name="Frank C."/>
        </authorList>
    </citation>
    <scope>NUCLEOTIDE SEQUENCE [LARGE SCALE GENOMIC DNA]</scope>
    <source>
        <strain evidence="1 2">LP_2_YM</strain>
    </source>
</reference>
<gene>
    <name evidence="1" type="ORF">EC910_101346</name>
</gene>
<dbReference type="AlphaFoldDB" id="A0A4R4BMN4"/>
<comment type="caution">
    <text evidence="1">The sequence shown here is derived from an EMBL/GenBank/DDBJ whole genome shotgun (WGS) entry which is preliminary data.</text>
</comment>
<evidence type="ECO:0000313" key="1">
    <source>
        <dbReference type="EMBL" id="TCW59716.1"/>
    </source>
</evidence>
<evidence type="ECO:0000313" key="2">
    <source>
        <dbReference type="Proteomes" id="UP000295285"/>
    </source>
</evidence>
<organism evidence="1 2">
    <name type="scientific">Bacillus thuringiensis</name>
    <dbReference type="NCBI Taxonomy" id="1428"/>
    <lineage>
        <taxon>Bacteria</taxon>
        <taxon>Bacillati</taxon>
        <taxon>Bacillota</taxon>
        <taxon>Bacilli</taxon>
        <taxon>Bacillales</taxon>
        <taxon>Bacillaceae</taxon>
        <taxon>Bacillus</taxon>
        <taxon>Bacillus cereus group</taxon>
    </lineage>
</organism>
<dbReference type="EMBL" id="SMDG01000001">
    <property type="protein sequence ID" value="TCW59716.1"/>
    <property type="molecule type" value="Genomic_DNA"/>
</dbReference>